<feature type="compositionally biased region" description="Basic and acidic residues" evidence="1">
    <location>
        <begin position="58"/>
        <end position="67"/>
    </location>
</feature>
<dbReference type="EMBL" id="ML976620">
    <property type="protein sequence ID" value="KAF1840123.1"/>
    <property type="molecule type" value="Genomic_DNA"/>
</dbReference>
<dbReference type="RefSeq" id="XP_040782686.1">
    <property type="nucleotide sequence ID" value="XM_040927202.1"/>
</dbReference>
<dbReference type="GeneID" id="63844454"/>
<feature type="region of interest" description="Disordered" evidence="1">
    <location>
        <begin position="98"/>
        <end position="119"/>
    </location>
</feature>
<evidence type="ECO:0000313" key="3">
    <source>
        <dbReference type="Proteomes" id="UP000800039"/>
    </source>
</evidence>
<name>A0A9P4G6V1_9PLEO</name>
<gene>
    <name evidence="2" type="ORF">K460DRAFT_203491</name>
</gene>
<dbReference type="OrthoDB" id="3782435at2759"/>
<feature type="region of interest" description="Disordered" evidence="1">
    <location>
        <begin position="44"/>
        <end position="67"/>
    </location>
</feature>
<reference evidence="2" key="1">
    <citation type="submission" date="2020-01" db="EMBL/GenBank/DDBJ databases">
        <authorList>
            <consortium name="DOE Joint Genome Institute"/>
            <person name="Haridas S."/>
            <person name="Albert R."/>
            <person name="Binder M."/>
            <person name="Bloem J."/>
            <person name="Labutti K."/>
            <person name="Salamov A."/>
            <person name="Andreopoulos B."/>
            <person name="Baker S.E."/>
            <person name="Barry K."/>
            <person name="Bills G."/>
            <person name="Bluhm B.H."/>
            <person name="Cannon C."/>
            <person name="Castanera R."/>
            <person name="Culley D.E."/>
            <person name="Daum C."/>
            <person name="Ezra D."/>
            <person name="Gonzalez J.B."/>
            <person name="Henrissat B."/>
            <person name="Kuo A."/>
            <person name="Liang C."/>
            <person name="Lipzen A."/>
            <person name="Lutzoni F."/>
            <person name="Magnuson J."/>
            <person name="Mondo S."/>
            <person name="Nolan M."/>
            <person name="Ohm R."/>
            <person name="Pangilinan J."/>
            <person name="Park H.-J."/>
            <person name="Ramirez L."/>
            <person name="Alfaro M."/>
            <person name="Sun H."/>
            <person name="Tritt A."/>
            <person name="Yoshinaga Y."/>
            <person name="Zwiers L.-H."/>
            <person name="Turgeon B.G."/>
            <person name="Goodwin S.B."/>
            <person name="Spatafora J.W."/>
            <person name="Crous P.W."/>
            <person name="Grigoriev I.V."/>
        </authorList>
    </citation>
    <scope>NUCLEOTIDE SEQUENCE</scope>
    <source>
        <strain evidence="2">CBS 394.84</strain>
    </source>
</reference>
<evidence type="ECO:0000256" key="1">
    <source>
        <dbReference type="SAM" id="MobiDB-lite"/>
    </source>
</evidence>
<evidence type="ECO:0000313" key="2">
    <source>
        <dbReference type="EMBL" id="KAF1840123.1"/>
    </source>
</evidence>
<dbReference type="Proteomes" id="UP000800039">
    <property type="component" value="Unassembled WGS sequence"/>
</dbReference>
<accession>A0A9P4G6V1</accession>
<dbReference type="AlphaFoldDB" id="A0A9P4G6V1"/>
<keyword evidence="3" id="KW-1185">Reference proteome</keyword>
<comment type="caution">
    <text evidence="2">The sequence shown here is derived from an EMBL/GenBank/DDBJ whole genome shotgun (WGS) entry which is preliminary data.</text>
</comment>
<feature type="compositionally biased region" description="Low complexity" evidence="1">
    <location>
        <begin position="99"/>
        <end position="117"/>
    </location>
</feature>
<sequence length="177" mass="19901">MDFECPSHNRIRSWLNSAHTSYLPITPPPDTERKSYLRPLKRKRAASLPMYAPSSSSHRNESPKRQRTRDIDIVEPGQSVSQVGSENALALNRTNTFCPPASRVSSSSPNRSSSPARETPVILRSAWPPVWTESLNGLHEAPPPHAEELGERLADGVDFHFIPHALQVRITTQRFIY</sequence>
<organism evidence="2 3">
    <name type="scientific">Cucurbitaria berberidis CBS 394.84</name>
    <dbReference type="NCBI Taxonomy" id="1168544"/>
    <lineage>
        <taxon>Eukaryota</taxon>
        <taxon>Fungi</taxon>
        <taxon>Dikarya</taxon>
        <taxon>Ascomycota</taxon>
        <taxon>Pezizomycotina</taxon>
        <taxon>Dothideomycetes</taxon>
        <taxon>Pleosporomycetidae</taxon>
        <taxon>Pleosporales</taxon>
        <taxon>Pleosporineae</taxon>
        <taxon>Cucurbitariaceae</taxon>
        <taxon>Cucurbitaria</taxon>
    </lineage>
</organism>
<proteinExistence type="predicted"/>
<protein>
    <submittedName>
        <fullName evidence="2">Uncharacterized protein</fullName>
    </submittedName>
</protein>